<protein>
    <submittedName>
        <fullName evidence="2">Uncharacterized protein</fullName>
    </submittedName>
</protein>
<dbReference type="EMBL" id="QYUK01000011">
    <property type="protein sequence ID" value="RJF88582.1"/>
    <property type="molecule type" value="Genomic_DNA"/>
</dbReference>
<gene>
    <name evidence="2" type="ORF">D3874_17560</name>
</gene>
<keyword evidence="3" id="KW-1185">Reference proteome</keyword>
<evidence type="ECO:0000313" key="3">
    <source>
        <dbReference type="Proteomes" id="UP000284605"/>
    </source>
</evidence>
<feature type="compositionally biased region" description="Basic residues" evidence="1">
    <location>
        <begin position="233"/>
        <end position="244"/>
    </location>
</feature>
<sequence length="244" mass="25611">MLRGKAVGARYPQPLEFVVDLHRQPGYEPDRFDVSGWIASLAPTVGFGGLSGSCLATLCVITADLSDRGRLTLRLDFAGAAVKGTFTVAPDTWSAADVEGTVELTALAGEDVDLGLAGKLDAAGLGQALSLAGFIPDQYAEEGTPPSASERTAFAAWQRAHDKHPTGLVAAADWALLQQEADTAAQAAGWTTLADDKAGWSLSYPANVLTESAKIKGGRRLLGPTASSAWRSRSSRRWATRPST</sequence>
<reference evidence="2 3" key="1">
    <citation type="submission" date="2018-09" db="EMBL/GenBank/DDBJ databases">
        <authorList>
            <person name="Zhu H."/>
        </authorList>
    </citation>
    <scope>NUCLEOTIDE SEQUENCE [LARGE SCALE GENOMIC DNA]</scope>
    <source>
        <strain evidence="2 3">K1W22B-8</strain>
    </source>
</reference>
<dbReference type="AlphaFoldDB" id="A0A418WF16"/>
<comment type="caution">
    <text evidence="2">The sequence shown here is derived from an EMBL/GenBank/DDBJ whole genome shotgun (WGS) entry which is preliminary data.</text>
</comment>
<evidence type="ECO:0000256" key="1">
    <source>
        <dbReference type="SAM" id="MobiDB-lite"/>
    </source>
</evidence>
<dbReference type="Proteomes" id="UP000284605">
    <property type="component" value="Unassembled WGS sequence"/>
</dbReference>
<evidence type="ECO:0000313" key="2">
    <source>
        <dbReference type="EMBL" id="RJF88582.1"/>
    </source>
</evidence>
<organism evidence="2 3">
    <name type="scientific">Oleomonas cavernae</name>
    <dbReference type="NCBI Taxonomy" id="2320859"/>
    <lineage>
        <taxon>Bacteria</taxon>
        <taxon>Pseudomonadati</taxon>
        <taxon>Pseudomonadota</taxon>
        <taxon>Alphaproteobacteria</taxon>
        <taxon>Acetobacterales</taxon>
        <taxon>Acetobacteraceae</taxon>
        <taxon>Oleomonas</taxon>
    </lineage>
</organism>
<name>A0A418WF16_9PROT</name>
<proteinExistence type="predicted"/>
<feature type="region of interest" description="Disordered" evidence="1">
    <location>
        <begin position="224"/>
        <end position="244"/>
    </location>
</feature>
<accession>A0A418WF16</accession>